<gene>
    <name evidence="8" type="ORF">WG929_13375</name>
</gene>
<feature type="transmembrane region" description="Helical" evidence="7">
    <location>
        <begin position="96"/>
        <end position="115"/>
    </location>
</feature>
<dbReference type="Proteomes" id="UP001620597">
    <property type="component" value="Unassembled WGS sequence"/>
</dbReference>
<dbReference type="InterPro" id="IPR017039">
    <property type="entry name" value="Virul_fac_BrkB"/>
</dbReference>
<dbReference type="InterPro" id="IPR023679">
    <property type="entry name" value="UPF0761_bac"/>
</dbReference>
<dbReference type="RefSeq" id="WP_416206444.1">
    <property type="nucleotide sequence ID" value="NZ_JBBKTX010000016.1"/>
</dbReference>
<comment type="caution">
    <text evidence="7">Lacks conserved residue(s) required for the propagation of feature annotation.</text>
</comment>
<keyword evidence="4 7" id="KW-0812">Transmembrane</keyword>
<evidence type="ECO:0000313" key="9">
    <source>
        <dbReference type="Proteomes" id="UP001620597"/>
    </source>
</evidence>
<feature type="transmembrane region" description="Helical" evidence="7">
    <location>
        <begin position="31"/>
        <end position="53"/>
    </location>
</feature>
<evidence type="ECO:0000256" key="5">
    <source>
        <dbReference type="ARBA" id="ARBA00022989"/>
    </source>
</evidence>
<comment type="subcellular location">
    <subcellularLocation>
        <location evidence="1 7">Cell membrane</location>
        <topology evidence="1 7">Multi-pass membrane protein</topology>
    </subcellularLocation>
</comment>
<accession>A0ABW8NK99</accession>
<dbReference type="Pfam" id="PF03631">
    <property type="entry name" value="Virul_fac_BrkB"/>
    <property type="match status" value="1"/>
</dbReference>
<evidence type="ECO:0000256" key="4">
    <source>
        <dbReference type="ARBA" id="ARBA00022692"/>
    </source>
</evidence>
<evidence type="ECO:0000256" key="2">
    <source>
        <dbReference type="ARBA" id="ARBA00022475"/>
    </source>
</evidence>
<feature type="transmembrane region" description="Helical" evidence="7">
    <location>
        <begin position="175"/>
        <end position="194"/>
    </location>
</feature>
<evidence type="ECO:0000256" key="7">
    <source>
        <dbReference type="HAMAP-Rule" id="MF_00672"/>
    </source>
</evidence>
<keyword evidence="9" id="KW-1185">Reference proteome</keyword>
<evidence type="ECO:0000256" key="1">
    <source>
        <dbReference type="ARBA" id="ARBA00004651"/>
    </source>
</evidence>
<keyword evidence="6 7" id="KW-0472">Membrane</keyword>
<keyword evidence="2 7" id="KW-1003">Cell membrane</keyword>
<sequence>MLTAFRRGRRVLRLIWQTLKRFESMERRRDAAALTYTTLFALVPVITVTYAILSAIPSLQEWGAQAHTNLLAYVMPEGSDMISNYLVRFSAQARELTWIGVVFLFFTALMLLQTIEQQFNKIWQVEVSRSTLQRFFRYWAVLSLGPLLFGAAQAVSSLLASLSVLPEGMDMTIPSFARLVPWSMTVAAITFVYMMVPNCKVPPRDAVVAALVVATVFETGKYLFAKIVGMFPSYQLIYGAFAAVPLFLMWTYLSWMLLLFGAELSYALSHPESRSVRDPLRQRLALAAALYQGQQAGKGMSESDLRQRLRSLPAAELSVLLKYFQQAGWVTKSQDDSWIWLPDMRLLTLDHFFADLTLQQLQAAEHAVPEDSSLSDWLNGWQQDVASHLSVSLDQLLDEDGGFRL</sequence>
<organism evidence="8 9">
    <name type="scientific">Oceanobacter antarcticus</name>
    <dbReference type="NCBI Taxonomy" id="3133425"/>
    <lineage>
        <taxon>Bacteria</taxon>
        <taxon>Pseudomonadati</taxon>
        <taxon>Pseudomonadota</taxon>
        <taxon>Gammaproteobacteria</taxon>
        <taxon>Oceanospirillales</taxon>
        <taxon>Oceanospirillaceae</taxon>
        <taxon>Oceanobacter</taxon>
    </lineage>
</organism>
<comment type="caution">
    <text evidence="8">The sequence shown here is derived from an EMBL/GenBank/DDBJ whole genome shotgun (WGS) entry which is preliminary data.</text>
</comment>
<feature type="transmembrane region" description="Helical" evidence="7">
    <location>
        <begin position="136"/>
        <end position="155"/>
    </location>
</feature>
<dbReference type="PANTHER" id="PTHR30213:SF0">
    <property type="entry name" value="UPF0761 MEMBRANE PROTEIN YIHY"/>
    <property type="match status" value="1"/>
</dbReference>
<dbReference type="PANTHER" id="PTHR30213">
    <property type="entry name" value="INNER MEMBRANE PROTEIN YHJD"/>
    <property type="match status" value="1"/>
</dbReference>
<keyword evidence="5 7" id="KW-1133">Transmembrane helix</keyword>
<name>A0ABW8NK99_9GAMM</name>
<dbReference type="NCBIfam" id="TIGR00765">
    <property type="entry name" value="yihY_not_rbn"/>
    <property type="match status" value="1"/>
</dbReference>
<evidence type="ECO:0000256" key="6">
    <source>
        <dbReference type="ARBA" id="ARBA00023136"/>
    </source>
</evidence>
<proteinExistence type="inferred from homology"/>
<comment type="similarity">
    <text evidence="7">Belongs to the UPF0761 family.</text>
</comment>
<keyword evidence="3" id="KW-0997">Cell inner membrane</keyword>
<feature type="transmembrane region" description="Helical" evidence="7">
    <location>
        <begin position="236"/>
        <end position="260"/>
    </location>
</feature>
<dbReference type="HAMAP" id="MF_00672">
    <property type="entry name" value="UPF0761"/>
    <property type="match status" value="1"/>
</dbReference>
<evidence type="ECO:0000313" key="8">
    <source>
        <dbReference type="EMBL" id="MFK4753401.1"/>
    </source>
</evidence>
<protein>
    <recommendedName>
        <fullName evidence="7">UPF0761 membrane protein WG929_13375</fullName>
    </recommendedName>
</protein>
<dbReference type="EMBL" id="JBBKTX010000016">
    <property type="protein sequence ID" value="MFK4753401.1"/>
    <property type="molecule type" value="Genomic_DNA"/>
</dbReference>
<evidence type="ECO:0000256" key="3">
    <source>
        <dbReference type="ARBA" id="ARBA00022519"/>
    </source>
</evidence>
<reference evidence="8 9" key="1">
    <citation type="submission" date="2024-03" db="EMBL/GenBank/DDBJ databases">
        <title>High-quality draft genome sequence of Oceanobacter sp. wDCs-4.</title>
        <authorList>
            <person name="Dong C."/>
        </authorList>
    </citation>
    <scope>NUCLEOTIDE SEQUENCE [LARGE SCALE GENOMIC DNA]</scope>
    <source>
        <strain evidence="9">wDCs-4</strain>
    </source>
</reference>